<evidence type="ECO:0000313" key="3">
    <source>
        <dbReference type="EMBL" id="GAA4499352.1"/>
    </source>
</evidence>
<keyword evidence="4" id="KW-1185">Reference proteome</keyword>
<keyword evidence="1" id="KW-0472">Membrane</keyword>
<proteinExistence type="predicted"/>
<dbReference type="Pfam" id="PF14341">
    <property type="entry name" value="PilX_N"/>
    <property type="match status" value="1"/>
</dbReference>
<dbReference type="RefSeq" id="WP_345012471.1">
    <property type="nucleotide sequence ID" value="NZ_BAABFC010000012.1"/>
</dbReference>
<name>A0ABP8Q953_9GAMM</name>
<feature type="domain" description="Type 4 fimbrial biogenesis protein PilX N-terminal" evidence="2">
    <location>
        <begin position="6"/>
        <end position="55"/>
    </location>
</feature>
<evidence type="ECO:0000313" key="4">
    <source>
        <dbReference type="Proteomes" id="UP001501321"/>
    </source>
</evidence>
<comment type="caution">
    <text evidence="3">The sequence shown here is derived from an EMBL/GenBank/DDBJ whole genome shotgun (WGS) entry which is preliminary data.</text>
</comment>
<keyword evidence="1" id="KW-1133">Transmembrane helix</keyword>
<accession>A0ABP8Q953</accession>
<gene>
    <name evidence="3" type="ORF">GCM10023095_19350</name>
</gene>
<feature type="transmembrane region" description="Helical" evidence="1">
    <location>
        <begin position="7"/>
        <end position="27"/>
    </location>
</feature>
<dbReference type="Proteomes" id="UP001501321">
    <property type="component" value="Unassembled WGS sequence"/>
</dbReference>
<dbReference type="EMBL" id="BAABFC010000012">
    <property type="protein sequence ID" value="GAA4499352.1"/>
    <property type="molecule type" value="Genomic_DNA"/>
</dbReference>
<organism evidence="3 4">
    <name type="scientific">Pseudaeromonas paramecii</name>
    <dbReference type="NCBI Taxonomy" id="2138166"/>
    <lineage>
        <taxon>Bacteria</taxon>
        <taxon>Pseudomonadati</taxon>
        <taxon>Pseudomonadota</taxon>
        <taxon>Gammaproteobacteria</taxon>
        <taxon>Aeromonadales</taxon>
        <taxon>Aeromonadaceae</taxon>
        <taxon>Pseudaeromonas</taxon>
    </lineage>
</organism>
<evidence type="ECO:0000256" key="1">
    <source>
        <dbReference type="SAM" id="Phobius"/>
    </source>
</evidence>
<protein>
    <recommendedName>
        <fullName evidence="2">Type 4 fimbrial biogenesis protein PilX N-terminal domain-containing protein</fullName>
    </recommendedName>
</protein>
<evidence type="ECO:0000259" key="2">
    <source>
        <dbReference type="Pfam" id="PF14341"/>
    </source>
</evidence>
<dbReference type="InterPro" id="IPR025746">
    <property type="entry name" value="PilX_N_dom"/>
</dbReference>
<sequence length="168" mass="18080">MNRSQQGIALITALIITLLIGIIALAVGKTAIRSQQTASSQYDQARSQAIAQSAMLRAEALFRSTVASNIDQIFAGASGSISTSLQSDAAWWRDSSNWASNVTSFSGLTEGSPKFRIEEREFVPISADVEEQQGRQYFRVTSRGEGPGGAHTLLQSYFVVTTTQKTSG</sequence>
<keyword evidence="1" id="KW-0812">Transmembrane</keyword>
<reference evidence="4" key="1">
    <citation type="journal article" date="2019" name="Int. J. Syst. Evol. Microbiol.">
        <title>The Global Catalogue of Microorganisms (GCM) 10K type strain sequencing project: providing services to taxonomists for standard genome sequencing and annotation.</title>
        <authorList>
            <consortium name="The Broad Institute Genomics Platform"/>
            <consortium name="The Broad Institute Genome Sequencing Center for Infectious Disease"/>
            <person name="Wu L."/>
            <person name="Ma J."/>
        </authorList>
    </citation>
    <scope>NUCLEOTIDE SEQUENCE [LARGE SCALE GENOMIC DNA]</scope>
    <source>
        <strain evidence="4">JCM 32226</strain>
    </source>
</reference>